<keyword evidence="5" id="KW-0378">Hydrolase</keyword>
<evidence type="ECO:0000313" key="6">
    <source>
        <dbReference type="Proteomes" id="UP000591948"/>
    </source>
</evidence>
<dbReference type="AlphaFoldDB" id="A0A6V8P972"/>
<name>A0A6V8P972_9ACTN</name>
<proteinExistence type="predicted"/>
<sequence length="129" mass="14196">FEPGHAAHRALQTADPQGFMEVELALRHTLGYPPATRMVKLEVAHPKEPVARDAIYQLAAALRPRAQPGELLGPAPAPVARLRGQYVFHLLLKSSEARLQTLMDNLPPVRGARLRLDPDPQSFVGLLED</sequence>
<evidence type="ECO:0000256" key="2">
    <source>
        <dbReference type="ARBA" id="ARBA00022840"/>
    </source>
</evidence>
<evidence type="ECO:0000256" key="3">
    <source>
        <dbReference type="ARBA" id="ARBA00023125"/>
    </source>
</evidence>
<reference evidence="5 6" key="1">
    <citation type="journal article" date="2020" name="Front. Microbiol.">
        <title>Single-cell genomics of novel Actinobacteria with the Wood-Ljungdahl pathway discovered in a serpentinizing system.</title>
        <authorList>
            <person name="Merino N."/>
            <person name="Kawai M."/>
            <person name="Boyd E.S."/>
            <person name="Colman D.R."/>
            <person name="McGlynn S.E."/>
            <person name="Nealson K.H."/>
            <person name="Kurokawa K."/>
            <person name="Hongoh Y."/>
        </authorList>
    </citation>
    <scope>NUCLEOTIDE SEQUENCE [LARGE SCALE GENOMIC DNA]</scope>
    <source>
        <strain evidence="5 6">S33</strain>
    </source>
</reference>
<dbReference type="GO" id="GO:0043138">
    <property type="term" value="F:3'-5' DNA helicase activity"/>
    <property type="evidence" value="ECO:0007669"/>
    <property type="project" value="TreeGrafter"/>
</dbReference>
<organism evidence="5 6">
    <name type="scientific">Candidatus Hakubella thermalkaliphila</name>
    <dbReference type="NCBI Taxonomy" id="2754717"/>
    <lineage>
        <taxon>Bacteria</taxon>
        <taxon>Bacillati</taxon>
        <taxon>Actinomycetota</taxon>
        <taxon>Actinomycetota incertae sedis</taxon>
        <taxon>Candidatus Hakubellales</taxon>
        <taxon>Candidatus Hakubellaceae</taxon>
        <taxon>Candidatus Hakubella</taxon>
    </lineage>
</organism>
<comment type="caution">
    <text evidence="5">The sequence shown here is derived from an EMBL/GenBank/DDBJ whole genome shotgun (WGS) entry which is preliminary data.</text>
</comment>
<evidence type="ECO:0000313" key="5">
    <source>
        <dbReference type="EMBL" id="GFP28873.1"/>
    </source>
</evidence>
<evidence type="ECO:0000259" key="4">
    <source>
        <dbReference type="Pfam" id="PF18074"/>
    </source>
</evidence>
<dbReference type="PANTHER" id="PTHR30580:SF0">
    <property type="entry name" value="PRIMOSOMAL PROTEIN N"/>
    <property type="match status" value="1"/>
</dbReference>
<dbReference type="GO" id="GO:0006302">
    <property type="term" value="P:double-strand break repair"/>
    <property type="evidence" value="ECO:0007669"/>
    <property type="project" value="TreeGrafter"/>
</dbReference>
<dbReference type="Pfam" id="PF18074">
    <property type="entry name" value="PriA_C"/>
    <property type="match status" value="1"/>
</dbReference>
<protein>
    <submittedName>
        <fullName evidence="5">Primosomal protein N' (Replication factor Y) (Superfamily II helicase)</fullName>
    </submittedName>
</protein>
<keyword evidence="6" id="KW-1185">Reference proteome</keyword>
<keyword evidence="3" id="KW-0238">DNA-binding</keyword>
<dbReference type="Proteomes" id="UP000591948">
    <property type="component" value="Unassembled WGS sequence"/>
</dbReference>
<accession>A0A6V8P972</accession>
<feature type="domain" description="Primosomal protein N C-terminal" evidence="4">
    <location>
        <begin position="34"/>
        <end position="120"/>
    </location>
</feature>
<keyword evidence="5" id="KW-0347">Helicase</keyword>
<dbReference type="PANTHER" id="PTHR30580">
    <property type="entry name" value="PRIMOSOMAL PROTEIN N"/>
    <property type="match status" value="1"/>
</dbReference>
<dbReference type="GO" id="GO:0006270">
    <property type="term" value="P:DNA replication initiation"/>
    <property type="evidence" value="ECO:0007669"/>
    <property type="project" value="TreeGrafter"/>
</dbReference>
<gene>
    <name evidence="5" type="ORF">HKBW3S33_02289</name>
</gene>
<dbReference type="GO" id="GO:0006310">
    <property type="term" value="P:DNA recombination"/>
    <property type="evidence" value="ECO:0007669"/>
    <property type="project" value="TreeGrafter"/>
</dbReference>
<feature type="non-terminal residue" evidence="5">
    <location>
        <position position="1"/>
    </location>
</feature>
<evidence type="ECO:0000256" key="1">
    <source>
        <dbReference type="ARBA" id="ARBA00022741"/>
    </source>
</evidence>
<dbReference type="GO" id="GO:0005524">
    <property type="term" value="F:ATP binding"/>
    <property type="evidence" value="ECO:0007669"/>
    <property type="project" value="UniProtKB-KW"/>
</dbReference>
<dbReference type="GO" id="GO:0003677">
    <property type="term" value="F:DNA binding"/>
    <property type="evidence" value="ECO:0007669"/>
    <property type="project" value="UniProtKB-KW"/>
</dbReference>
<keyword evidence="1" id="KW-0547">Nucleotide-binding</keyword>
<keyword evidence="2" id="KW-0067">ATP-binding</keyword>
<dbReference type="InterPro" id="IPR041236">
    <property type="entry name" value="PriA_C"/>
</dbReference>
<dbReference type="EMBL" id="BLRY01000472">
    <property type="protein sequence ID" value="GFP28873.1"/>
    <property type="molecule type" value="Genomic_DNA"/>
</dbReference>